<feature type="transmembrane region" description="Helical" evidence="6">
    <location>
        <begin position="79"/>
        <end position="98"/>
    </location>
</feature>
<dbReference type="PANTHER" id="PTHR42770:SF7">
    <property type="entry name" value="MEMBRANE PROTEIN"/>
    <property type="match status" value="1"/>
</dbReference>
<gene>
    <name evidence="7" type="ordered locus">Btus_1662</name>
</gene>
<dbReference type="Pfam" id="PF13520">
    <property type="entry name" value="AA_permease_2"/>
    <property type="match status" value="1"/>
</dbReference>
<evidence type="ECO:0000256" key="1">
    <source>
        <dbReference type="ARBA" id="ARBA00004651"/>
    </source>
</evidence>
<protein>
    <submittedName>
        <fullName evidence="7">Amino acid permease-associated region</fullName>
    </submittedName>
</protein>
<keyword evidence="4 6" id="KW-1133">Transmembrane helix</keyword>
<feature type="transmembrane region" description="Helical" evidence="6">
    <location>
        <begin position="215"/>
        <end position="241"/>
    </location>
</feature>
<dbReference type="RefSeq" id="WP_013075655.1">
    <property type="nucleotide sequence ID" value="NC_014098.1"/>
</dbReference>
<dbReference type="InterPro" id="IPR050367">
    <property type="entry name" value="APC_superfamily"/>
</dbReference>
<dbReference type="PANTHER" id="PTHR42770">
    <property type="entry name" value="AMINO ACID TRANSPORTER-RELATED"/>
    <property type="match status" value="1"/>
</dbReference>
<proteinExistence type="predicted"/>
<sequence>MELTRRLGWKESTALGIGAMVGAGIFVLSGVAAGKAGPAVLISFILAALLEILLGLCYAELASRYPRAGGAYEFVRENLGSLAGTIIGWCYWGAWLAASSFVSKGFGNYLHSLIGMPPLSSALALLLVLGIFNVIGVKFSGTIQVLIVVVEILLLVLFFVLGVPHIDPYLYRPFVPNGVEGIVSAALVGFLSMVGWDGIVAAGEEVKNPRRTIPLSIFSSICIVFLLYSSLLLVSVGVVPWDVLGESSIPVAYASQQFLGAFGPKLVNIVIVISLMATANAFIVSISRTAFAMGRNGLLPQFFARIHPRFGTPIMAVSLGVAIQIAFTTFSSINIAVSATGFLYILTFIFTLISFFVSRRKTPLEERLKQFQVPFYPFIPILALLICVILLITVGRSGFITGVCWMGIGLALYLVRYKSVQYVDTHRIQKSTSEDT</sequence>
<organism evidence="7 8">
    <name type="scientific">Kyrpidia tusciae (strain DSM 2912 / NBRC 15312 / T2)</name>
    <name type="common">Bacillus tusciae</name>
    <dbReference type="NCBI Taxonomy" id="562970"/>
    <lineage>
        <taxon>Bacteria</taxon>
        <taxon>Bacillati</taxon>
        <taxon>Bacillota</taxon>
        <taxon>Bacilli</taxon>
        <taxon>Bacillales</taxon>
        <taxon>Alicyclobacillaceae</taxon>
        <taxon>Kyrpidia</taxon>
    </lineage>
</organism>
<feature type="transmembrane region" description="Helical" evidence="6">
    <location>
        <begin position="39"/>
        <end position="59"/>
    </location>
</feature>
<dbReference type="OrthoDB" id="178667at2"/>
<dbReference type="InterPro" id="IPR002293">
    <property type="entry name" value="AA/rel_permease1"/>
</dbReference>
<dbReference type="KEGG" id="bts:Btus_1662"/>
<accession>D5WPV9</accession>
<keyword evidence="3 6" id="KW-0812">Transmembrane</keyword>
<dbReference type="AlphaFoldDB" id="D5WPV9"/>
<feature type="transmembrane region" description="Helical" evidence="6">
    <location>
        <begin position="266"/>
        <end position="286"/>
    </location>
</feature>
<evidence type="ECO:0000256" key="3">
    <source>
        <dbReference type="ARBA" id="ARBA00022692"/>
    </source>
</evidence>
<dbReference type="GO" id="GO:0005886">
    <property type="term" value="C:plasma membrane"/>
    <property type="evidence" value="ECO:0007669"/>
    <property type="project" value="UniProtKB-SubCell"/>
</dbReference>
<dbReference type="EMBL" id="CP002017">
    <property type="protein sequence ID" value="ADG06368.1"/>
    <property type="molecule type" value="Genomic_DNA"/>
</dbReference>
<evidence type="ECO:0000313" key="7">
    <source>
        <dbReference type="EMBL" id="ADG06368.1"/>
    </source>
</evidence>
<keyword evidence="8" id="KW-1185">Reference proteome</keyword>
<dbReference type="Gene3D" id="1.20.1740.10">
    <property type="entry name" value="Amino acid/polyamine transporter I"/>
    <property type="match status" value="1"/>
</dbReference>
<evidence type="ECO:0000313" key="8">
    <source>
        <dbReference type="Proteomes" id="UP000002368"/>
    </source>
</evidence>
<feature type="transmembrane region" description="Helical" evidence="6">
    <location>
        <begin position="333"/>
        <end position="357"/>
    </location>
</feature>
<dbReference type="GO" id="GO:0022857">
    <property type="term" value="F:transmembrane transporter activity"/>
    <property type="evidence" value="ECO:0007669"/>
    <property type="project" value="InterPro"/>
</dbReference>
<feature type="transmembrane region" description="Helical" evidence="6">
    <location>
        <begin position="182"/>
        <end position="203"/>
    </location>
</feature>
<dbReference type="HOGENOM" id="CLU_007946_15_12_9"/>
<dbReference type="Proteomes" id="UP000002368">
    <property type="component" value="Chromosome"/>
</dbReference>
<evidence type="ECO:0000256" key="6">
    <source>
        <dbReference type="SAM" id="Phobius"/>
    </source>
</evidence>
<keyword evidence="2" id="KW-1003">Cell membrane</keyword>
<reference evidence="7 8" key="1">
    <citation type="journal article" date="2011" name="Stand. Genomic Sci.">
        <title>Complete genome sequence of the thermophilic, hydrogen-oxidizing Bacillus tusciae type strain (T2) and reclassification in the new genus, Kyrpidia gen. nov. as Kyrpidia tusciae comb. nov. and emendation of the family Alicyclobacillaceae da Costa and Rainey, 2010.</title>
        <authorList>
            <person name="Klenk H.P."/>
            <person name="Lapidus A."/>
            <person name="Chertkov O."/>
            <person name="Copeland A."/>
            <person name="Del Rio T.G."/>
            <person name="Nolan M."/>
            <person name="Lucas S."/>
            <person name="Chen F."/>
            <person name="Tice H."/>
            <person name="Cheng J.F."/>
            <person name="Han C."/>
            <person name="Bruce D."/>
            <person name="Goodwin L."/>
            <person name="Pitluck S."/>
            <person name="Pati A."/>
            <person name="Ivanova N."/>
            <person name="Mavromatis K."/>
            <person name="Daum C."/>
            <person name="Chen A."/>
            <person name="Palaniappan K."/>
            <person name="Chang Y.J."/>
            <person name="Land M."/>
            <person name="Hauser L."/>
            <person name="Jeffries C.D."/>
            <person name="Detter J.C."/>
            <person name="Rohde M."/>
            <person name="Abt B."/>
            <person name="Pukall R."/>
            <person name="Goker M."/>
            <person name="Bristow J."/>
            <person name="Markowitz V."/>
            <person name="Hugenholtz P."/>
            <person name="Eisen J.A."/>
        </authorList>
    </citation>
    <scope>NUCLEOTIDE SEQUENCE [LARGE SCALE GENOMIC DNA]</scope>
    <source>
        <strain evidence="7 8">DSM 2912</strain>
    </source>
</reference>
<feature type="transmembrane region" description="Helical" evidence="6">
    <location>
        <begin position="143"/>
        <end position="162"/>
    </location>
</feature>
<name>D5WPV9_KYRT2</name>
<feature type="transmembrane region" description="Helical" evidence="6">
    <location>
        <begin position="12"/>
        <end position="33"/>
    </location>
</feature>
<feature type="transmembrane region" description="Helical" evidence="6">
    <location>
        <begin position="118"/>
        <end position="136"/>
    </location>
</feature>
<comment type="subcellular location">
    <subcellularLocation>
        <location evidence="1">Cell membrane</location>
        <topology evidence="1">Multi-pass membrane protein</topology>
    </subcellularLocation>
</comment>
<keyword evidence="5 6" id="KW-0472">Membrane</keyword>
<feature type="transmembrane region" description="Helical" evidence="6">
    <location>
        <begin position="373"/>
        <end position="392"/>
    </location>
</feature>
<feature type="transmembrane region" description="Helical" evidence="6">
    <location>
        <begin position="306"/>
        <end position="327"/>
    </location>
</feature>
<evidence type="ECO:0000256" key="5">
    <source>
        <dbReference type="ARBA" id="ARBA00023136"/>
    </source>
</evidence>
<dbReference type="eggNOG" id="COG0531">
    <property type="taxonomic scope" value="Bacteria"/>
</dbReference>
<evidence type="ECO:0000256" key="4">
    <source>
        <dbReference type="ARBA" id="ARBA00022989"/>
    </source>
</evidence>
<feature type="transmembrane region" description="Helical" evidence="6">
    <location>
        <begin position="398"/>
        <end position="415"/>
    </location>
</feature>
<evidence type="ECO:0000256" key="2">
    <source>
        <dbReference type="ARBA" id="ARBA00022475"/>
    </source>
</evidence>
<dbReference type="STRING" id="562970.Btus_1662"/>
<dbReference type="PIRSF" id="PIRSF006060">
    <property type="entry name" value="AA_transporter"/>
    <property type="match status" value="1"/>
</dbReference>